<dbReference type="EMBL" id="FNQF01000005">
    <property type="protein sequence ID" value="SEA43285.1"/>
    <property type="molecule type" value="Genomic_DNA"/>
</dbReference>
<evidence type="ECO:0000313" key="2">
    <source>
        <dbReference type="Proteomes" id="UP000198820"/>
    </source>
</evidence>
<protein>
    <submittedName>
        <fullName evidence="1">Osmotically inducible protein OsmC</fullName>
    </submittedName>
</protein>
<dbReference type="InterPro" id="IPR015946">
    <property type="entry name" value="KH_dom-like_a/b"/>
</dbReference>
<name>A0A1H4B4Y4_9FLAO</name>
<dbReference type="SUPFAM" id="SSF82784">
    <property type="entry name" value="OsmC-like"/>
    <property type="match status" value="1"/>
</dbReference>
<dbReference type="GO" id="GO:0006979">
    <property type="term" value="P:response to oxidative stress"/>
    <property type="evidence" value="ECO:0007669"/>
    <property type="project" value="InterPro"/>
</dbReference>
<dbReference type="NCBIfam" id="TIGR03562">
    <property type="entry name" value="osmo_induc_OsmC"/>
    <property type="match status" value="1"/>
</dbReference>
<dbReference type="RefSeq" id="WP_093244187.1">
    <property type="nucleotide sequence ID" value="NZ_FNQF01000005.1"/>
</dbReference>
<dbReference type="STRING" id="908615.SAMN05421540_105266"/>
<dbReference type="InterPro" id="IPR019904">
    <property type="entry name" value="Peroxiredoxin_OsmC"/>
</dbReference>
<dbReference type="Proteomes" id="UP000198820">
    <property type="component" value="Unassembled WGS sequence"/>
</dbReference>
<sequence>MKHIAHAVWSGSVKEGEGKLTTKSEVLNKASYCHNSRFGDGKSTNPDELMAASHAGCFAMALSLMLGEAGFTPDELKVTATIKMDVDKLELTSSHLELKAKIPSIDQDKFMECANNAKENCPVSKALNLEITLDAELL</sequence>
<dbReference type="PANTHER" id="PTHR42830:SF1">
    <property type="entry name" value="OSMOTICALLY INDUCIBLE FAMILY PROTEIN"/>
    <property type="match status" value="1"/>
</dbReference>
<dbReference type="AlphaFoldDB" id="A0A1H4B4Y4"/>
<reference evidence="1 2" key="1">
    <citation type="submission" date="2016-10" db="EMBL/GenBank/DDBJ databases">
        <authorList>
            <person name="de Groot N.N."/>
        </authorList>
    </citation>
    <scope>NUCLEOTIDE SEQUENCE [LARGE SCALE GENOMIC DNA]</scope>
    <source>
        <strain evidence="1 2">DSM 23581</strain>
    </source>
</reference>
<dbReference type="PANTHER" id="PTHR42830">
    <property type="entry name" value="OSMOTICALLY INDUCIBLE FAMILY PROTEIN"/>
    <property type="match status" value="1"/>
</dbReference>
<dbReference type="InterPro" id="IPR036102">
    <property type="entry name" value="OsmC/Ohrsf"/>
</dbReference>
<accession>A0A1H4B4Y4</accession>
<keyword evidence="2" id="KW-1185">Reference proteome</keyword>
<dbReference type="InterPro" id="IPR003718">
    <property type="entry name" value="OsmC/Ohr_fam"/>
</dbReference>
<dbReference type="Gene3D" id="3.30.300.20">
    <property type="match status" value="1"/>
</dbReference>
<dbReference type="Pfam" id="PF02566">
    <property type="entry name" value="OsmC"/>
    <property type="match status" value="1"/>
</dbReference>
<dbReference type="InterPro" id="IPR052707">
    <property type="entry name" value="OsmC_Ohr_Peroxiredoxin"/>
</dbReference>
<gene>
    <name evidence="1" type="ORF">SAMN05421540_105266</name>
</gene>
<evidence type="ECO:0000313" key="1">
    <source>
        <dbReference type="EMBL" id="SEA43285.1"/>
    </source>
</evidence>
<proteinExistence type="predicted"/>
<dbReference type="GO" id="GO:0004601">
    <property type="term" value="F:peroxidase activity"/>
    <property type="evidence" value="ECO:0007669"/>
    <property type="project" value="InterPro"/>
</dbReference>
<organism evidence="1 2">
    <name type="scientific">Psychroflexus halocasei</name>
    <dbReference type="NCBI Taxonomy" id="908615"/>
    <lineage>
        <taxon>Bacteria</taxon>
        <taxon>Pseudomonadati</taxon>
        <taxon>Bacteroidota</taxon>
        <taxon>Flavobacteriia</taxon>
        <taxon>Flavobacteriales</taxon>
        <taxon>Flavobacteriaceae</taxon>
        <taxon>Psychroflexus</taxon>
    </lineage>
</organism>